<dbReference type="EMBL" id="CAIJCS010000018">
    <property type="protein sequence ID" value="CAC9930384.1"/>
    <property type="molecule type" value="Genomic_DNA"/>
</dbReference>
<keyword evidence="4 11" id="KW-0808">Transferase</keyword>
<dbReference type="GO" id="GO:0008453">
    <property type="term" value="F:alanine-glyoxylate transaminase activity"/>
    <property type="evidence" value="ECO:0007669"/>
    <property type="project" value="TreeGrafter"/>
</dbReference>
<dbReference type="EC" id="2.6.1.30" evidence="11"/>
<dbReference type="PANTHER" id="PTHR21152:SF24">
    <property type="entry name" value="ALANINE--GLYOXYLATE AMINOTRANSFERASE 1"/>
    <property type="match status" value="1"/>
</dbReference>
<evidence type="ECO:0000256" key="7">
    <source>
        <dbReference type="PIRSR" id="PIRSR000524-50"/>
    </source>
</evidence>
<evidence type="ECO:0000313" key="12">
    <source>
        <dbReference type="Proteomes" id="UP000586454"/>
    </source>
</evidence>
<evidence type="ECO:0000256" key="4">
    <source>
        <dbReference type="ARBA" id="ARBA00022679"/>
    </source>
</evidence>
<comment type="cofactor">
    <cofactor evidence="1 7 9">
        <name>pyridoxal 5'-phosphate</name>
        <dbReference type="ChEBI" id="CHEBI:597326"/>
    </cofactor>
</comment>
<feature type="binding site" evidence="6">
    <location>
        <position position="329"/>
    </location>
    <ligand>
        <name>substrate</name>
    </ligand>
</feature>
<dbReference type="Proteomes" id="UP000586454">
    <property type="component" value="Unassembled WGS sequence"/>
</dbReference>
<keyword evidence="11" id="KW-0670">Pyruvate</keyword>
<evidence type="ECO:0000256" key="1">
    <source>
        <dbReference type="ARBA" id="ARBA00001933"/>
    </source>
</evidence>
<dbReference type="GO" id="GO:0047300">
    <property type="term" value="F:pyridoxamine-pyruvate transaminase activity"/>
    <property type="evidence" value="ECO:0007669"/>
    <property type="project" value="UniProtKB-EC"/>
</dbReference>
<dbReference type="InterPro" id="IPR015424">
    <property type="entry name" value="PyrdxlP-dep_Trfase"/>
</dbReference>
<keyword evidence="12" id="KW-1185">Reference proteome</keyword>
<dbReference type="InterPro" id="IPR024169">
    <property type="entry name" value="SP_NH2Trfase/AEP_transaminase"/>
</dbReference>
<feature type="modified residue" description="N6-(pyridoxal phosphate)lysine" evidence="7">
    <location>
        <position position="188"/>
    </location>
</feature>
<dbReference type="InterPro" id="IPR020578">
    <property type="entry name" value="Aminotrans_V_PyrdxlP_BS"/>
</dbReference>
<protein>
    <submittedName>
        <fullName evidence="11">Pyridoxamine--pyruvate transaminase</fullName>
        <ecNumber evidence="11">2.6.1.30</ecNumber>
    </submittedName>
</protein>
<dbReference type="Gene3D" id="3.40.640.10">
    <property type="entry name" value="Type I PLP-dependent aspartate aminotransferase-like (Major domain)"/>
    <property type="match status" value="1"/>
</dbReference>
<dbReference type="SUPFAM" id="SSF53383">
    <property type="entry name" value="PLP-dependent transferases"/>
    <property type="match status" value="1"/>
</dbReference>
<evidence type="ECO:0000256" key="8">
    <source>
        <dbReference type="RuleBase" id="RU004075"/>
    </source>
</evidence>
<dbReference type="GO" id="GO:0004760">
    <property type="term" value="F:L-serine-pyruvate transaminase activity"/>
    <property type="evidence" value="ECO:0007669"/>
    <property type="project" value="TreeGrafter"/>
</dbReference>
<comment type="caution">
    <text evidence="11">The sequence shown here is derived from an EMBL/GenBank/DDBJ whole genome shotgun (WGS) entry which is preliminary data.</text>
</comment>
<dbReference type="PIRSF" id="PIRSF000524">
    <property type="entry name" value="SPT"/>
    <property type="match status" value="1"/>
</dbReference>
<proteinExistence type="inferred from homology"/>
<keyword evidence="3 11" id="KW-0032">Aminotransferase</keyword>
<dbReference type="RefSeq" id="WP_180499670.1">
    <property type="nucleotide sequence ID" value="NZ_CAIJCS010000018.1"/>
</dbReference>
<gene>
    <name evidence="11" type="primary">ppaT</name>
    <name evidence="11" type="ORF">PEPNEM18_00891</name>
</gene>
<evidence type="ECO:0000256" key="2">
    <source>
        <dbReference type="ARBA" id="ARBA00009236"/>
    </source>
</evidence>
<evidence type="ECO:0000259" key="10">
    <source>
        <dbReference type="Pfam" id="PF00266"/>
    </source>
</evidence>
<dbReference type="AlphaFoldDB" id="A0A6V6Y322"/>
<feature type="domain" description="Aminotransferase class V" evidence="10">
    <location>
        <begin position="94"/>
        <end position="211"/>
    </location>
</feature>
<dbReference type="GO" id="GO:0019265">
    <property type="term" value="P:glycine biosynthetic process, by transamination of glyoxylate"/>
    <property type="evidence" value="ECO:0007669"/>
    <property type="project" value="TreeGrafter"/>
</dbReference>
<reference evidence="11 12" key="1">
    <citation type="submission" date="2020-06" db="EMBL/GenBank/DDBJ databases">
        <authorList>
            <person name="Criscuolo A."/>
        </authorList>
    </citation>
    <scope>NUCLEOTIDE SEQUENCE [LARGE SCALE GENOMIC DNA]</scope>
    <source>
        <strain evidence="11">1804121828</strain>
    </source>
</reference>
<evidence type="ECO:0000256" key="3">
    <source>
        <dbReference type="ARBA" id="ARBA00022576"/>
    </source>
</evidence>
<dbReference type="Pfam" id="PF00266">
    <property type="entry name" value="Aminotran_5"/>
    <property type="match status" value="1"/>
</dbReference>
<sequence>MRILCAGPTTITPEVERVMQGIVTNPDLDPAYETFHRNVEKRLSRVVKTDRPTVIVLGEGMIVLEGSVCSLMEKGERVLVMTNGVFGAGFADYVNFFGGEAVIYEGDHRHGFDIDELKEFLEKDSDFAIATMVHCETPSGLTNDVKSICNLLKEYGILSIVDAVSSFGGEAIDFDAYGVDLMLSGSQKCLSAPTGLSMVTISEAAEEKMRNRKEPIPSYYMNLLNYMSGAEDFAFPYTMSEHLTYALDKALDLWESRDSVKLHARYGKVTRELFTEEGFELYPKDSFADTVTAVVVPEGMTATDILNRAREKGVFISKGVGPLHDQIIRIGHMGANIDRENFRVLFQVLDEVFHDLGRETEFSRRFQSANL</sequence>
<keyword evidence="5 7" id="KW-0663">Pyridoxal phosphate</keyword>
<evidence type="ECO:0000256" key="9">
    <source>
        <dbReference type="RuleBase" id="RU004504"/>
    </source>
</evidence>
<dbReference type="Gene3D" id="3.90.1150.10">
    <property type="entry name" value="Aspartate Aminotransferase, domain 1"/>
    <property type="match status" value="1"/>
</dbReference>
<evidence type="ECO:0000313" key="11">
    <source>
        <dbReference type="EMBL" id="CAC9930384.1"/>
    </source>
</evidence>
<comment type="similarity">
    <text evidence="2 8">Belongs to the class-V pyridoxal-phosphate-dependent aminotransferase family.</text>
</comment>
<evidence type="ECO:0000256" key="6">
    <source>
        <dbReference type="PIRSR" id="PIRSR000524-1"/>
    </source>
</evidence>
<dbReference type="InterPro" id="IPR015421">
    <property type="entry name" value="PyrdxlP-dep_Trfase_major"/>
</dbReference>
<accession>A0A6V6Y322</accession>
<organism evidence="11 12">
    <name type="scientific">Aedoeadaptatus nemausensis</name>
    <dbReference type="NCBI Taxonomy" id="2582829"/>
    <lineage>
        <taxon>Bacteria</taxon>
        <taxon>Bacillati</taxon>
        <taxon>Bacillota</taxon>
        <taxon>Tissierellia</taxon>
        <taxon>Tissierellales</taxon>
        <taxon>Peptoniphilaceae</taxon>
        <taxon>Aedoeadaptatus</taxon>
    </lineage>
</organism>
<dbReference type="InterPro" id="IPR000192">
    <property type="entry name" value="Aminotrans_V_dom"/>
</dbReference>
<dbReference type="InterPro" id="IPR015422">
    <property type="entry name" value="PyrdxlP-dep_Trfase_small"/>
</dbReference>
<evidence type="ECO:0000256" key="5">
    <source>
        <dbReference type="ARBA" id="ARBA00022898"/>
    </source>
</evidence>
<dbReference type="PROSITE" id="PS00595">
    <property type="entry name" value="AA_TRANSFER_CLASS_5"/>
    <property type="match status" value="1"/>
</dbReference>
<dbReference type="PANTHER" id="PTHR21152">
    <property type="entry name" value="AMINOTRANSFERASE CLASS V"/>
    <property type="match status" value="1"/>
</dbReference>
<name>A0A6V6Y322_9FIRM</name>